<keyword evidence="1" id="KW-1133">Transmembrane helix</keyword>
<evidence type="ECO:0000313" key="4">
    <source>
        <dbReference type="Proteomes" id="UP001642484"/>
    </source>
</evidence>
<accession>A0ABP0K8W5</accession>
<gene>
    <name evidence="3" type="ORF">CCMP2556_LOCUS15158</name>
</gene>
<keyword evidence="2" id="KW-0732">Signal</keyword>
<comment type="caution">
    <text evidence="3">The sequence shown here is derived from an EMBL/GenBank/DDBJ whole genome shotgun (WGS) entry which is preliminary data.</text>
</comment>
<feature type="transmembrane region" description="Helical" evidence="1">
    <location>
        <begin position="784"/>
        <end position="802"/>
    </location>
</feature>
<reference evidence="3 4" key="1">
    <citation type="submission" date="2024-02" db="EMBL/GenBank/DDBJ databases">
        <authorList>
            <person name="Chen Y."/>
            <person name="Shah S."/>
            <person name="Dougan E. K."/>
            <person name="Thang M."/>
            <person name="Chan C."/>
        </authorList>
    </citation>
    <scope>NUCLEOTIDE SEQUENCE [LARGE SCALE GENOMIC DNA]</scope>
</reference>
<feature type="chain" id="PRO_5046219883" evidence="2">
    <location>
        <begin position="31"/>
        <end position="1022"/>
    </location>
</feature>
<name>A0ABP0K8W5_9DINO</name>
<sequence length="1022" mass="113048">MWPLHRACRLRPRRSLRGLSLALVFAVALCASDNQRRTFIPMRALPVPGRSILPAFGALHWWSQAAAWAEEQGLPKKSLYATAEEAKAAAEKLKAAGVQANLLEEPIDIRPPVVPKDAEPSAMVRDLVKEALDAIFQGDIGSAFNIISDIIAEAQAAIEEDGIPWEQVGPFFLGVVLLANVAQFVYPLMEEAMEEDDYDRLPMPSDLPSGQRRAPRIVQEEVDLKLPPKPMSQIVAEDAAKKVAKKPDQAIETHCLLVCGDCWELGRRLRQECQFQLQILNEPETTRIWCNDTLNDFVALRCTPACLVDSWKFALQADACMHKCGNYNTCQCRGYRGSTLDPTCHGFTFSDGSVNPRPDLYYDCALTPPDCKHTSYGVECNTYRYCPANKCLIDAHALTMEVERRIDPEDGKARTFDELLQHYKSAYTHQELLQYWDRCQQEVPTDPFLTSLQQQDFKLRPDHEPPTEPASQVNLGPVKLSEDPFLAAGFTGQARNATKYPNGAQQFQPEASYYKDTQNWSETASACLGPGDVNRQPRARTILIMVPILLFLWELVVWSLLAHVTRNGCWLITVTLLVVSAAAIGMWYQGMRWGPVSLVSLGVLCIIAIIGGTALGQRGWEQFWRQFFWMNIGQQLVPTLGGTAAGARSDAATLVFGTEAGGLDHSSVDAFRSVGFKDTDLFCVAPVLSPESAGMDFPRVNYWAVGINCCSKSGNFFCDQSRDSSALQAVVQLGGGYPCPSCNVESFQKAIAKAEATYGLVSASDALMVRWVASASKTKFQGGVLAIAYLLICVVVGSSYILTVTMTHTLAPGHRTCNDQDATTYNDTCIEGVCMGILDSGYQYQTMGGGECVDRQNRRMARYTGDVQEQAECEQICTGDPQCAGYAYSFPLCSIYGTVRTHLPMERPTWSFQAGTDPVAVVIEAALDMSPVQRRSICRKKGVVGDTITFDSDIQVSADEFFSPVRIGIFFLIIFGCFFALPLTDYISRLLKCRRVQQLPKDKDMLLDSQGTCGFRLQERPT</sequence>
<proteinExistence type="predicted"/>
<feature type="signal peptide" evidence="2">
    <location>
        <begin position="1"/>
        <end position="30"/>
    </location>
</feature>
<protein>
    <submittedName>
        <fullName evidence="3">Uncharacterized protein</fullName>
    </submittedName>
</protein>
<keyword evidence="4" id="KW-1185">Reference proteome</keyword>
<feature type="transmembrane region" description="Helical" evidence="1">
    <location>
        <begin position="568"/>
        <end position="588"/>
    </location>
</feature>
<organism evidence="3 4">
    <name type="scientific">Durusdinium trenchii</name>
    <dbReference type="NCBI Taxonomy" id="1381693"/>
    <lineage>
        <taxon>Eukaryota</taxon>
        <taxon>Sar</taxon>
        <taxon>Alveolata</taxon>
        <taxon>Dinophyceae</taxon>
        <taxon>Suessiales</taxon>
        <taxon>Symbiodiniaceae</taxon>
        <taxon>Durusdinium</taxon>
    </lineage>
</organism>
<keyword evidence="1" id="KW-0472">Membrane</keyword>
<evidence type="ECO:0000256" key="1">
    <source>
        <dbReference type="SAM" id="Phobius"/>
    </source>
</evidence>
<dbReference type="Proteomes" id="UP001642484">
    <property type="component" value="Unassembled WGS sequence"/>
</dbReference>
<dbReference type="EMBL" id="CAXAMN010007891">
    <property type="protein sequence ID" value="CAK9023249.1"/>
    <property type="molecule type" value="Genomic_DNA"/>
</dbReference>
<feature type="transmembrane region" description="Helical" evidence="1">
    <location>
        <begin position="967"/>
        <end position="987"/>
    </location>
</feature>
<evidence type="ECO:0000313" key="3">
    <source>
        <dbReference type="EMBL" id="CAK9023249.1"/>
    </source>
</evidence>
<keyword evidence="1" id="KW-0812">Transmembrane</keyword>
<feature type="transmembrane region" description="Helical" evidence="1">
    <location>
        <begin position="594"/>
        <end position="615"/>
    </location>
</feature>
<feature type="transmembrane region" description="Helical" evidence="1">
    <location>
        <begin position="542"/>
        <end position="561"/>
    </location>
</feature>
<evidence type="ECO:0000256" key="2">
    <source>
        <dbReference type="SAM" id="SignalP"/>
    </source>
</evidence>